<dbReference type="EMBL" id="CP086364">
    <property type="protein sequence ID" value="UNI24414.1"/>
    <property type="molecule type" value="Genomic_DNA"/>
</dbReference>
<dbReference type="KEGG" id="ptkz:JDV02_010161"/>
<gene>
    <name evidence="2" type="ORF">JDV02_010161</name>
</gene>
<dbReference type="GeneID" id="72072106"/>
<evidence type="ECO:0000313" key="3">
    <source>
        <dbReference type="Proteomes" id="UP000829364"/>
    </source>
</evidence>
<dbReference type="AlphaFoldDB" id="A0A9Q8QNF3"/>
<evidence type="ECO:0000256" key="1">
    <source>
        <dbReference type="SAM" id="MobiDB-lite"/>
    </source>
</evidence>
<dbReference type="RefSeq" id="XP_047847895.1">
    <property type="nucleotide sequence ID" value="XM_047991882.1"/>
</dbReference>
<protein>
    <submittedName>
        <fullName evidence="2">Uncharacterized protein</fullName>
    </submittedName>
</protein>
<organism evidence="2 3">
    <name type="scientific">Purpureocillium takamizusanense</name>
    <dbReference type="NCBI Taxonomy" id="2060973"/>
    <lineage>
        <taxon>Eukaryota</taxon>
        <taxon>Fungi</taxon>
        <taxon>Dikarya</taxon>
        <taxon>Ascomycota</taxon>
        <taxon>Pezizomycotina</taxon>
        <taxon>Sordariomycetes</taxon>
        <taxon>Hypocreomycetidae</taxon>
        <taxon>Hypocreales</taxon>
        <taxon>Ophiocordycipitaceae</taxon>
        <taxon>Purpureocillium</taxon>
    </lineage>
</organism>
<evidence type="ECO:0000313" key="2">
    <source>
        <dbReference type="EMBL" id="UNI24414.1"/>
    </source>
</evidence>
<name>A0A9Q8QNF3_9HYPO</name>
<reference evidence="2" key="1">
    <citation type="submission" date="2021-11" db="EMBL/GenBank/DDBJ databases">
        <title>Purpureocillium_takamizusanense_genome.</title>
        <authorList>
            <person name="Nguyen N.-H."/>
        </authorList>
    </citation>
    <scope>NUCLEOTIDE SEQUENCE</scope>
    <source>
        <strain evidence="2">PT3</strain>
    </source>
</reference>
<feature type="region of interest" description="Disordered" evidence="1">
    <location>
        <begin position="151"/>
        <end position="186"/>
    </location>
</feature>
<keyword evidence="3" id="KW-1185">Reference proteome</keyword>
<dbReference type="Proteomes" id="UP000829364">
    <property type="component" value="Chromosome 11"/>
</dbReference>
<proteinExistence type="predicted"/>
<sequence length="212" mass="22637">MARCSFSSDFRAASTPHPTTPRRSSNPPLRRHEVRLGGSLTTRLPTERGPGLEAKAAIVVASEGTTVVGVTAQLELQVGRLLSFYILEAWLPNAVAADWAGRAGDRQNAPPTGAVYPVATKVLSCTHGPTRPDQARRGLRQCTNMEGLRALLQPSGHDCPPPSNIDNHPQRSNGLDGAFSLGPPGRVGNAVSSFQRTCWTRLSDRRLAGGDD</sequence>
<feature type="region of interest" description="Disordered" evidence="1">
    <location>
        <begin position="1"/>
        <end position="31"/>
    </location>
</feature>
<feature type="compositionally biased region" description="Polar residues" evidence="1">
    <location>
        <begin position="164"/>
        <end position="173"/>
    </location>
</feature>
<accession>A0A9Q8QNF3</accession>